<evidence type="ECO:0000256" key="11">
    <source>
        <dbReference type="ARBA" id="ARBA00030422"/>
    </source>
</evidence>
<keyword evidence="7" id="KW-0653">Protein transport</keyword>
<proteinExistence type="inferred from homology"/>
<evidence type="ECO:0000256" key="2">
    <source>
        <dbReference type="ARBA" id="ARBA00008817"/>
    </source>
</evidence>
<evidence type="ECO:0000256" key="4">
    <source>
        <dbReference type="ARBA" id="ARBA00020721"/>
    </source>
</evidence>
<evidence type="ECO:0000256" key="13">
    <source>
        <dbReference type="SAM" id="MobiDB-lite"/>
    </source>
</evidence>
<evidence type="ECO:0000256" key="5">
    <source>
        <dbReference type="ARBA" id="ARBA00022448"/>
    </source>
</evidence>
<feature type="region of interest" description="Disordered" evidence="13">
    <location>
        <begin position="157"/>
        <end position="176"/>
    </location>
</feature>
<keyword evidence="9" id="KW-0496">Mitochondrion</keyword>
<evidence type="ECO:0000256" key="8">
    <source>
        <dbReference type="ARBA" id="ARBA00023010"/>
    </source>
</evidence>
<evidence type="ECO:0000313" key="14">
    <source>
        <dbReference type="EMBL" id="CAE6381718.1"/>
    </source>
</evidence>
<evidence type="ECO:0000256" key="6">
    <source>
        <dbReference type="ARBA" id="ARBA00022792"/>
    </source>
</evidence>
<sequence>MDTSTPTGPPVFASSHNSNRNRRSTDPGQGVRRSRETSSTNPLTSIHSLSDARHRPAGGVEGEAAGLGNATSGSLTDKLTREHKMTIDEAQLILNVKRDAPLEEIVKRYEALFKQNSPPPPPEPGSAGAKSKKTTIPSWSHYLQSKVVRARERLEAEAKVAAEDGPNKETEPKKQD</sequence>
<feature type="compositionally biased region" description="Polar residues" evidence="13">
    <location>
        <begin position="134"/>
        <end position="143"/>
    </location>
</feature>
<organism evidence="14 15">
    <name type="scientific">Rhizoctonia solani</name>
    <dbReference type="NCBI Taxonomy" id="456999"/>
    <lineage>
        <taxon>Eukaryota</taxon>
        <taxon>Fungi</taxon>
        <taxon>Dikarya</taxon>
        <taxon>Basidiomycota</taxon>
        <taxon>Agaricomycotina</taxon>
        <taxon>Agaricomycetes</taxon>
        <taxon>Cantharellales</taxon>
        <taxon>Ceratobasidiaceae</taxon>
        <taxon>Rhizoctonia</taxon>
    </lineage>
</organism>
<dbReference type="AlphaFoldDB" id="A0A8H2WGI5"/>
<evidence type="ECO:0000256" key="1">
    <source>
        <dbReference type="ARBA" id="ARBA00004637"/>
    </source>
</evidence>
<dbReference type="GO" id="GO:0030150">
    <property type="term" value="P:protein import into mitochondrial matrix"/>
    <property type="evidence" value="ECO:0007669"/>
    <property type="project" value="InterPro"/>
</dbReference>
<keyword evidence="8" id="KW-0811">Translocation</keyword>
<dbReference type="GO" id="GO:0005744">
    <property type="term" value="C:TIM23 mitochondrial import inner membrane translocase complex"/>
    <property type="evidence" value="ECO:0007669"/>
    <property type="project" value="InterPro"/>
</dbReference>
<dbReference type="InterPro" id="IPR036869">
    <property type="entry name" value="J_dom_sf"/>
</dbReference>
<comment type="similarity">
    <text evidence="2">Belongs to the TIM16/PAM16 family.</text>
</comment>
<keyword evidence="10" id="KW-0472">Membrane</keyword>
<name>A0A8H2WGI5_9AGAM</name>
<gene>
    <name evidence="14" type="ORF">RDB_LOCUS24962</name>
</gene>
<dbReference type="PANTHER" id="PTHR12388:SF0">
    <property type="entry name" value="MITOCHONDRIAL IMPORT INNER MEMBRANE TRANSLOCASE SUBUNIT TIM16"/>
    <property type="match status" value="1"/>
</dbReference>
<evidence type="ECO:0000256" key="12">
    <source>
        <dbReference type="ARBA" id="ARBA00031407"/>
    </source>
</evidence>
<evidence type="ECO:0000256" key="7">
    <source>
        <dbReference type="ARBA" id="ARBA00022927"/>
    </source>
</evidence>
<keyword evidence="5" id="KW-0813">Transport</keyword>
<comment type="caution">
    <text evidence="14">The sequence shown here is derived from an EMBL/GenBank/DDBJ whole genome shotgun (WGS) entry which is preliminary data.</text>
</comment>
<keyword evidence="6" id="KW-0999">Mitochondrion inner membrane</keyword>
<dbReference type="Proteomes" id="UP000663843">
    <property type="component" value="Unassembled WGS sequence"/>
</dbReference>
<protein>
    <recommendedName>
        <fullName evidence="4">Mitochondrial import inner membrane translocase subunit TIM16</fullName>
    </recommendedName>
    <alternativeName>
        <fullName evidence="3">Mitochondrial import inner membrane translocase subunit tim16</fullName>
    </alternativeName>
    <alternativeName>
        <fullName evidence="11 12">Presequence translocated-associated motor subunit PAM16</fullName>
    </alternativeName>
</protein>
<dbReference type="Gene3D" id="1.10.287.110">
    <property type="entry name" value="DnaJ domain"/>
    <property type="match status" value="1"/>
</dbReference>
<dbReference type="InterPro" id="IPR005341">
    <property type="entry name" value="Tim16"/>
</dbReference>
<feature type="region of interest" description="Disordered" evidence="13">
    <location>
        <begin position="112"/>
        <end position="144"/>
    </location>
</feature>
<accession>A0A8H2WGI5</accession>
<feature type="compositionally biased region" description="Polar residues" evidence="13">
    <location>
        <begin position="37"/>
        <end position="48"/>
    </location>
</feature>
<feature type="region of interest" description="Disordered" evidence="13">
    <location>
        <begin position="1"/>
        <end position="82"/>
    </location>
</feature>
<evidence type="ECO:0000256" key="9">
    <source>
        <dbReference type="ARBA" id="ARBA00023128"/>
    </source>
</evidence>
<reference evidence="14" key="1">
    <citation type="submission" date="2021-01" db="EMBL/GenBank/DDBJ databases">
        <authorList>
            <person name="Kaushik A."/>
        </authorList>
    </citation>
    <scope>NUCLEOTIDE SEQUENCE</scope>
    <source>
        <strain evidence="14">AG2-2IIIB</strain>
    </source>
</reference>
<dbReference type="PANTHER" id="PTHR12388">
    <property type="entry name" value="MITOCHONDRIA ASSOCIATED GRANULOCYTE MACROPHAGE CSF SIGNALING MOLECULE"/>
    <property type="match status" value="1"/>
</dbReference>
<dbReference type="EMBL" id="CAJMWT010001144">
    <property type="protein sequence ID" value="CAE6381718.1"/>
    <property type="molecule type" value="Genomic_DNA"/>
</dbReference>
<evidence type="ECO:0000256" key="10">
    <source>
        <dbReference type="ARBA" id="ARBA00023136"/>
    </source>
</evidence>
<evidence type="ECO:0000313" key="15">
    <source>
        <dbReference type="Proteomes" id="UP000663843"/>
    </source>
</evidence>
<comment type="subcellular location">
    <subcellularLocation>
        <location evidence="1">Mitochondrion inner membrane</location>
        <topology evidence="1">Peripheral membrane protein</topology>
    </subcellularLocation>
</comment>
<evidence type="ECO:0000256" key="3">
    <source>
        <dbReference type="ARBA" id="ARBA00013571"/>
    </source>
</evidence>